<keyword evidence="2" id="KW-0813">Transport</keyword>
<dbReference type="InterPro" id="IPR028082">
    <property type="entry name" value="Peripla_BP_I"/>
</dbReference>
<dbReference type="PRINTS" id="PR00337">
    <property type="entry name" value="LEUILEVALBP"/>
</dbReference>
<keyword evidence="4" id="KW-0029">Amino-acid transport</keyword>
<evidence type="ECO:0000256" key="1">
    <source>
        <dbReference type="ARBA" id="ARBA00010062"/>
    </source>
</evidence>
<dbReference type="Proteomes" id="UP000005361">
    <property type="component" value="Chromosome"/>
</dbReference>
<dbReference type="PROSITE" id="PS51257">
    <property type="entry name" value="PROKAR_LIPOPROTEIN"/>
    <property type="match status" value="1"/>
</dbReference>
<reference evidence="6 7" key="1">
    <citation type="journal article" date="2015" name="Genome Announc.">
        <title>Complete Genome Sequence of Pelosinus fermentans JBW45, a Member of a Remarkably Competitive Group of Negativicutes in the Firmicutes Phylum.</title>
        <authorList>
            <person name="De Leon K.B."/>
            <person name="Utturkar S.M."/>
            <person name="Camilleri L.B."/>
            <person name="Elias D.A."/>
            <person name="Arkin A.P."/>
            <person name="Fields M.W."/>
            <person name="Brown S.D."/>
            <person name="Wall J.D."/>
        </authorList>
    </citation>
    <scope>NUCLEOTIDE SEQUENCE [LARGE SCALE GENOMIC DNA]</scope>
    <source>
        <strain evidence="6 7">JBW45</strain>
    </source>
</reference>
<evidence type="ECO:0000256" key="2">
    <source>
        <dbReference type="ARBA" id="ARBA00022448"/>
    </source>
</evidence>
<organism evidence="6 7">
    <name type="scientific">Pelosinus fermentans JBW45</name>
    <dbReference type="NCBI Taxonomy" id="1192197"/>
    <lineage>
        <taxon>Bacteria</taxon>
        <taxon>Bacillati</taxon>
        <taxon>Bacillota</taxon>
        <taxon>Negativicutes</taxon>
        <taxon>Selenomonadales</taxon>
        <taxon>Sporomusaceae</taxon>
        <taxon>Pelosinus</taxon>
    </lineage>
</organism>
<dbReference type="EMBL" id="CP010978">
    <property type="protein sequence ID" value="AJQ26793.1"/>
    <property type="molecule type" value="Genomic_DNA"/>
</dbReference>
<name>I9DKU0_9FIRM</name>
<feature type="domain" description="Leucine-binding protein" evidence="5">
    <location>
        <begin position="37"/>
        <end position="372"/>
    </location>
</feature>
<comment type="similarity">
    <text evidence="1">Belongs to the leucine-binding protein family.</text>
</comment>
<dbReference type="Gene3D" id="3.40.50.2300">
    <property type="match status" value="2"/>
</dbReference>
<dbReference type="CDD" id="cd06349">
    <property type="entry name" value="PBP1_ABC_HAAT-like"/>
    <property type="match status" value="1"/>
</dbReference>
<reference evidence="7" key="2">
    <citation type="submission" date="2015-02" db="EMBL/GenBank/DDBJ databases">
        <title>Complete Genome Sequence of Pelosinus fermentans JBW45.</title>
        <authorList>
            <person name="De Leon K.B."/>
            <person name="Utturkar S.M."/>
            <person name="Camilleri L.B."/>
            <person name="Arkin A.P."/>
            <person name="Fields M.W."/>
            <person name="Brown S.D."/>
            <person name="Wall J.D."/>
        </authorList>
    </citation>
    <scope>NUCLEOTIDE SEQUENCE [LARGE SCALE GENOMIC DNA]</scope>
    <source>
        <strain evidence="7">JBW45</strain>
    </source>
</reference>
<dbReference type="Pfam" id="PF13458">
    <property type="entry name" value="Peripla_BP_6"/>
    <property type="match status" value="1"/>
</dbReference>
<keyword evidence="3" id="KW-0732">Signal</keyword>
<proteinExistence type="inferred from homology"/>
<accession>I9DKU0</accession>
<evidence type="ECO:0000259" key="5">
    <source>
        <dbReference type="Pfam" id="PF13458"/>
    </source>
</evidence>
<dbReference type="RefSeq" id="WP_007954032.1">
    <property type="nucleotide sequence ID" value="NZ_CP010978.1"/>
</dbReference>
<dbReference type="STRING" id="1192197.JBW_01441"/>
<dbReference type="HOGENOM" id="CLU_027128_6_2_9"/>
<sequence length="381" mass="41829">MGSKLIVSIFIIGFVLLGSGCSSNTIGQQSKTDDIIIASANPMTGNSKEFGSMKVKAIQLALEEANAAGGIQGRNIRLLVGDDASSPKEAHNLAEKIVTNQAVIAVLGHWNSASTMAARNVYNGAGIPVITDSVNKTITDGTTPYVFRIIPTDKVEAEGLGEYSFYQLGLKKMAIIYANNDYGKGMKDYFREKLQRIGGEITAIEIFSEGRTTDFTSELYKIKYSKPDGIFIAGYSSEAAFVARQARRIGIDLPIIGTDGISSEEFVLLGKEAVEGVRFNGFFYNGIQENGSEEFTKRFQDRYHKEPDSYAALAYDSAQLLIQAMKKNGASREGIYDYLSKVENYPGVTGRITFDQHHDVKRKMMILTIRNGKIVKDDIQP</sequence>
<gene>
    <name evidence="6" type="ORF">JBW_01441</name>
</gene>
<dbReference type="InterPro" id="IPR028081">
    <property type="entry name" value="Leu-bd"/>
</dbReference>
<dbReference type="GO" id="GO:0006865">
    <property type="term" value="P:amino acid transport"/>
    <property type="evidence" value="ECO:0007669"/>
    <property type="project" value="UniProtKB-KW"/>
</dbReference>
<evidence type="ECO:0000256" key="4">
    <source>
        <dbReference type="ARBA" id="ARBA00022970"/>
    </source>
</evidence>
<dbReference type="SUPFAM" id="SSF53822">
    <property type="entry name" value="Periplasmic binding protein-like I"/>
    <property type="match status" value="1"/>
</dbReference>
<dbReference type="OrthoDB" id="9783240at2"/>
<dbReference type="InterPro" id="IPR000709">
    <property type="entry name" value="Leu_Ile_Val-bd"/>
</dbReference>
<dbReference type="AlphaFoldDB" id="I9DKU0"/>
<dbReference type="KEGG" id="pft:JBW_01441"/>
<dbReference type="PANTHER" id="PTHR30483:SF6">
    <property type="entry name" value="PERIPLASMIC BINDING PROTEIN OF ABC TRANSPORTER FOR NATURAL AMINO ACIDS"/>
    <property type="match status" value="1"/>
</dbReference>
<evidence type="ECO:0000256" key="3">
    <source>
        <dbReference type="ARBA" id="ARBA00022729"/>
    </source>
</evidence>
<evidence type="ECO:0000313" key="7">
    <source>
        <dbReference type="Proteomes" id="UP000005361"/>
    </source>
</evidence>
<dbReference type="PANTHER" id="PTHR30483">
    <property type="entry name" value="LEUCINE-SPECIFIC-BINDING PROTEIN"/>
    <property type="match status" value="1"/>
</dbReference>
<protein>
    <recommendedName>
        <fullName evidence="5">Leucine-binding protein domain-containing protein</fullName>
    </recommendedName>
</protein>
<dbReference type="InterPro" id="IPR051010">
    <property type="entry name" value="BCAA_transport"/>
</dbReference>
<evidence type="ECO:0000313" key="6">
    <source>
        <dbReference type="EMBL" id="AJQ26793.1"/>
    </source>
</evidence>